<feature type="non-terminal residue" evidence="1">
    <location>
        <position position="1"/>
    </location>
</feature>
<dbReference type="Proteomes" id="UP001057452">
    <property type="component" value="Chromosome 15"/>
</dbReference>
<name>A0ACB9VXF1_CHAAC</name>
<gene>
    <name evidence="1" type="ORF">KUCAC02_026439</name>
</gene>
<protein>
    <submittedName>
        <fullName evidence="1">Uncharacterized protein</fullName>
    </submittedName>
</protein>
<comment type="caution">
    <text evidence="1">The sequence shown here is derived from an EMBL/GenBank/DDBJ whole genome shotgun (WGS) entry which is preliminary data.</text>
</comment>
<organism evidence="1 2">
    <name type="scientific">Chaenocephalus aceratus</name>
    <name type="common">Blackfin icefish</name>
    <name type="synonym">Chaenichthys aceratus</name>
    <dbReference type="NCBI Taxonomy" id="36190"/>
    <lineage>
        <taxon>Eukaryota</taxon>
        <taxon>Metazoa</taxon>
        <taxon>Chordata</taxon>
        <taxon>Craniata</taxon>
        <taxon>Vertebrata</taxon>
        <taxon>Euteleostomi</taxon>
        <taxon>Actinopterygii</taxon>
        <taxon>Neopterygii</taxon>
        <taxon>Teleostei</taxon>
        <taxon>Neoteleostei</taxon>
        <taxon>Acanthomorphata</taxon>
        <taxon>Eupercaria</taxon>
        <taxon>Perciformes</taxon>
        <taxon>Notothenioidei</taxon>
        <taxon>Channichthyidae</taxon>
        <taxon>Chaenocephalus</taxon>
    </lineage>
</organism>
<sequence length="776" mass="88738">RLKASLRKTAQSRRDDWGTEVVGRLEGINDLVAEETLYHLRCKTLFETGGHYSKTEDRGQRKRGHKTIDEEREAVFVEFCDWLDSELEHGVMTLDQVHEILQQFDPSPDKSLSYSKYRLKKKLQDKFHDTLYFTSKERRADVLCLKDDTDNILREHHANLEHVDEKTRIIKTALKFVCNDIAIVDLDPKSYPTAHSMTDIQSQLALVPESLQMFLRPIVKTDKRVAIWGQNFIKACRPRSGVLPYQMGLAIQLDHRFGSKWMLNKLHQLGYTESYSETQNYKYCFLNDRNGDGIQDTSDTLYTIVEETDEQIDDEVAVDSALEDLSFMTASGSETSHDNRVVMEAMEGNTPFHSMGWIKVTSPAPSLPDPQTTAAVHRVTLKALDKAKILRGAETSYSSLRAIRWVIKAQDPEFPHSNWNGWMKSIHADDVKQRTQIDFLPIIEGDPNDLNTIFTTLKECTWLSADRVTIVTFNLPIWLKAVDIIKQTNLPIIPRLGGFHLLKSYLGSIGNIMEDSGLLELIQLIYPGSTTANHILDGGCFDKAIRAHLLIDAAIYQHIMKHAFTEEELGEMRTFMEKVADGKMGARHTDPVVALFEQWFEETFKRLAEGGRTPALWVQYHYMVDVIKVFIRTELLADHNGHLCCIVSRMLDIFAAAGHHQYAKGARLYCQLMKQLETLPAYKETFKSFTAHGNHVVRYSSHDWSGTWCDICIEQTLMKSAKSEGGLSRGRMRHSDSGHKCWVLTLNHFSNVNQRMEESDSGAQEMTQSMLREQQK</sequence>
<evidence type="ECO:0000313" key="2">
    <source>
        <dbReference type="Proteomes" id="UP001057452"/>
    </source>
</evidence>
<proteinExistence type="predicted"/>
<accession>A0ACB9VXF1</accession>
<evidence type="ECO:0000313" key="1">
    <source>
        <dbReference type="EMBL" id="KAI4804826.1"/>
    </source>
</evidence>
<keyword evidence="2" id="KW-1185">Reference proteome</keyword>
<reference evidence="1" key="1">
    <citation type="submission" date="2022-05" db="EMBL/GenBank/DDBJ databases">
        <title>Chromosome-level genome of Chaenocephalus aceratus.</title>
        <authorList>
            <person name="Park H."/>
        </authorList>
    </citation>
    <scope>NUCLEOTIDE SEQUENCE</scope>
    <source>
        <strain evidence="1">KU_202001</strain>
    </source>
</reference>
<dbReference type="EMBL" id="CM043799">
    <property type="protein sequence ID" value="KAI4804826.1"/>
    <property type="molecule type" value="Genomic_DNA"/>
</dbReference>